<organism evidence="3 4">
    <name type="scientific">Sphaerimonospora cavernae</name>
    <dbReference type="NCBI Taxonomy" id="1740611"/>
    <lineage>
        <taxon>Bacteria</taxon>
        <taxon>Bacillati</taxon>
        <taxon>Actinomycetota</taxon>
        <taxon>Actinomycetes</taxon>
        <taxon>Streptosporangiales</taxon>
        <taxon>Streptosporangiaceae</taxon>
        <taxon>Sphaerimonospora</taxon>
    </lineage>
</organism>
<gene>
    <name evidence="3" type="ORF">ACFHYQ_21860</name>
</gene>
<feature type="transmembrane region" description="Helical" evidence="2">
    <location>
        <begin position="142"/>
        <end position="168"/>
    </location>
</feature>
<protein>
    <submittedName>
        <fullName evidence="3">Uncharacterized protein</fullName>
    </submittedName>
</protein>
<keyword evidence="2" id="KW-0812">Transmembrane</keyword>
<keyword evidence="2" id="KW-1133">Transmembrane helix</keyword>
<accession>A0ABV6U9T3</accession>
<dbReference type="Proteomes" id="UP001589870">
    <property type="component" value="Unassembled WGS sequence"/>
</dbReference>
<keyword evidence="4" id="KW-1185">Reference proteome</keyword>
<proteinExistence type="predicted"/>
<name>A0ABV6U9T3_9ACTN</name>
<evidence type="ECO:0000256" key="2">
    <source>
        <dbReference type="SAM" id="Phobius"/>
    </source>
</evidence>
<feature type="region of interest" description="Disordered" evidence="1">
    <location>
        <begin position="1"/>
        <end position="24"/>
    </location>
</feature>
<evidence type="ECO:0000313" key="3">
    <source>
        <dbReference type="EMBL" id="MFC0864943.1"/>
    </source>
</evidence>
<evidence type="ECO:0000313" key="4">
    <source>
        <dbReference type="Proteomes" id="UP001589870"/>
    </source>
</evidence>
<feature type="transmembrane region" description="Helical" evidence="2">
    <location>
        <begin position="112"/>
        <end position="130"/>
    </location>
</feature>
<feature type="transmembrane region" description="Helical" evidence="2">
    <location>
        <begin position="40"/>
        <end position="62"/>
    </location>
</feature>
<comment type="caution">
    <text evidence="3">The sequence shown here is derived from an EMBL/GenBank/DDBJ whole genome shotgun (WGS) entry which is preliminary data.</text>
</comment>
<evidence type="ECO:0000256" key="1">
    <source>
        <dbReference type="SAM" id="MobiDB-lite"/>
    </source>
</evidence>
<feature type="transmembrane region" description="Helical" evidence="2">
    <location>
        <begin position="82"/>
        <end position="100"/>
    </location>
</feature>
<reference evidence="3 4" key="1">
    <citation type="submission" date="2024-09" db="EMBL/GenBank/DDBJ databases">
        <authorList>
            <person name="Sun Q."/>
            <person name="Mori K."/>
        </authorList>
    </citation>
    <scope>NUCLEOTIDE SEQUENCE [LARGE SCALE GENOMIC DNA]</scope>
    <source>
        <strain evidence="3 4">TBRC 1851</strain>
    </source>
</reference>
<dbReference type="EMBL" id="JBHMQT010000044">
    <property type="protein sequence ID" value="MFC0864943.1"/>
    <property type="molecule type" value="Genomic_DNA"/>
</dbReference>
<keyword evidence="2" id="KW-0472">Membrane</keyword>
<dbReference type="RefSeq" id="WP_394302982.1">
    <property type="nucleotide sequence ID" value="NZ_JBHMQT010000044.1"/>
</dbReference>
<sequence length="177" mass="17761">MSETIEPDPGQDVTRPPIAGPPGGVQFAPQQAPKKNGMTFGLLTLLGGGLVAVGSFLPWITITAPILGTVSRNGIDGGGDGVVTLVLGSILFAIGLARVTASVPGWLQRLPIAFGALAGVIALADFGSVNEKLAEISPSSSAYVAASVGSGLYMVAIGAVFATIGGLVTDQMKTNRS</sequence>